<dbReference type="InterPro" id="IPR005131">
    <property type="entry name" value="Ser_deHydtase_bsu"/>
</dbReference>
<evidence type="ECO:0000256" key="11">
    <source>
        <dbReference type="RuleBase" id="RU366059"/>
    </source>
</evidence>
<keyword evidence="6 11" id="KW-0479">Metal-binding</keyword>
<evidence type="ECO:0000256" key="3">
    <source>
        <dbReference type="ARBA" id="ARBA00008636"/>
    </source>
</evidence>
<keyword evidence="7 11" id="KW-0408">Iron</keyword>
<dbReference type="InterPro" id="IPR051318">
    <property type="entry name" value="Fe-S_L-Ser"/>
</dbReference>
<name>E8LJ90_SUCHY</name>
<dbReference type="GO" id="GO:0009063">
    <property type="term" value="P:amino acid catabolic process"/>
    <property type="evidence" value="ECO:0007669"/>
    <property type="project" value="UniProtKB-ARBA"/>
</dbReference>
<evidence type="ECO:0000256" key="2">
    <source>
        <dbReference type="ARBA" id="ARBA00004742"/>
    </source>
</evidence>
<gene>
    <name evidence="14" type="ORF">HMPREF9444_00788</name>
</gene>
<dbReference type="NCBIfam" id="TIGR00720">
    <property type="entry name" value="sda_mono"/>
    <property type="match status" value="1"/>
</dbReference>
<comment type="pathway">
    <text evidence="2">Carbohydrate biosynthesis; gluconeogenesis.</text>
</comment>
<dbReference type="GO" id="GO:0046872">
    <property type="term" value="F:metal ion binding"/>
    <property type="evidence" value="ECO:0007669"/>
    <property type="project" value="UniProtKB-KW"/>
</dbReference>
<dbReference type="PANTHER" id="PTHR30182">
    <property type="entry name" value="L-SERINE DEHYDRATASE"/>
    <property type="match status" value="1"/>
</dbReference>
<evidence type="ECO:0000259" key="12">
    <source>
        <dbReference type="Pfam" id="PF03313"/>
    </source>
</evidence>
<keyword evidence="4 11" id="KW-0312">Gluconeogenesis</keyword>
<dbReference type="RefSeq" id="WP_009143000.1">
    <property type="nucleotide sequence ID" value="NZ_GL830973.1"/>
</dbReference>
<evidence type="ECO:0000313" key="14">
    <source>
        <dbReference type="EMBL" id="EFY07420.1"/>
    </source>
</evidence>
<reference evidence="14 15" key="1">
    <citation type="submission" date="2011-01" db="EMBL/GenBank/DDBJ databases">
        <authorList>
            <person name="Weinstock G."/>
            <person name="Sodergren E."/>
            <person name="Clifton S."/>
            <person name="Fulton L."/>
            <person name="Fulton B."/>
            <person name="Courtney L."/>
            <person name="Fronick C."/>
            <person name="Harrison M."/>
            <person name="Strong C."/>
            <person name="Farmer C."/>
            <person name="Delahaunty K."/>
            <person name="Markovic C."/>
            <person name="Hall O."/>
            <person name="Minx P."/>
            <person name="Tomlinson C."/>
            <person name="Mitreva M."/>
            <person name="Hou S."/>
            <person name="Chen J."/>
            <person name="Wollam A."/>
            <person name="Pepin K.H."/>
            <person name="Johnson M."/>
            <person name="Bhonagiri V."/>
            <person name="Zhang X."/>
            <person name="Suruliraj S."/>
            <person name="Warren W."/>
            <person name="Chinwalla A."/>
            <person name="Mardis E.R."/>
            <person name="Wilson R.K."/>
        </authorList>
    </citation>
    <scope>NUCLEOTIDE SEQUENCE [LARGE SCALE GENOMIC DNA]</scope>
    <source>
        <strain evidence="15">DSM 22608 / JCM 16073 / KCTC 15190 / YIT 12066</strain>
    </source>
</reference>
<dbReference type="GO" id="GO:0006094">
    <property type="term" value="P:gluconeogenesis"/>
    <property type="evidence" value="ECO:0007669"/>
    <property type="project" value="UniProtKB-KW"/>
</dbReference>
<evidence type="ECO:0000256" key="6">
    <source>
        <dbReference type="ARBA" id="ARBA00022723"/>
    </source>
</evidence>
<keyword evidence="5 11" id="KW-0004">4Fe-4S</keyword>
<evidence type="ECO:0000256" key="9">
    <source>
        <dbReference type="ARBA" id="ARBA00023239"/>
    </source>
</evidence>
<keyword evidence="8 11" id="KW-0411">Iron-sulfur</keyword>
<dbReference type="GO" id="GO:0051539">
    <property type="term" value="F:4 iron, 4 sulfur cluster binding"/>
    <property type="evidence" value="ECO:0007669"/>
    <property type="project" value="UniProtKB-UniRule"/>
</dbReference>
<dbReference type="OrthoDB" id="9805537at2"/>
<dbReference type="PANTHER" id="PTHR30182:SF1">
    <property type="entry name" value="L-SERINE DEHYDRATASE 1"/>
    <property type="match status" value="1"/>
</dbReference>
<keyword evidence="9 11" id="KW-0456">Lyase</keyword>
<keyword evidence="15" id="KW-1185">Reference proteome</keyword>
<evidence type="ECO:0000256" key="4">
    <source>
        <dbReference type="ARBA" id="ARBA00022432"/>
    </source>
</evidence>
<dbReference type="STRING" id="762983.HMPREF9444_00788"/>
<dbReference type="InterPro" id="IPR029009">
    <property type="entry name" value="ASB_dom_sf"/>
</dbReference>
<dbReference type="EC" id="4.3.1.17" evidence="11"/>
<evidence type="ECO:0000256" key="10">
    <source>
        <dbReference type="ARBA" id="ARBA00049406"/>
    </source>
</evidence>
<dbReference type="InterPro" id="IPR005130">
    <property type="entry name" value="Ser_deHydtase-like_asu"/>
</dbReference>
<proteinExistence type="inferred from homology"/>
<dbReference type="InterPro" id="IPR004644">
    <property type="entry name" value="Fe-S_L-Ser_mono"/>
</dbReference>
<dbReference type="SUPFAM" id="SSF143548">
    <property type="entry name" value="Serine metabolism enzymes domain"/>
    <property type="match status" value="1"/>
</dbReference>
<dbReference type="Proteomes" id="UP000018458">
    <property type="component" value="Unassembled WGS sequence"/>
</dbReference>
<comment type="cofactor">
    <cofactor evidence="1 11">
        <name>[4Fe-4S] cluster</name>
        <dbReference type="ChEBI" id="CHEBI:49883"/>
    </cofactor>
</comment>
<dbReference type="FunFam" id="3.30.1330.90:FF:000001">
    <property type="entry name" value="L-serine ammonia-lyase 1"/>
    <property type="match status" value="1"/>
</dbReference>
<evidence type="ECO:0000256" key="8">
    <source>
        <dbReference type="ARBA" id="ARBA00023014"/>
    </source>
</evidence>
<feature type="domain" description="Serine dehydratase-like alpha subunit" evidence="12">
    <location>
        <begin position="188"/>
        <end position="449"/>
    </location>
</feature>
<evidence type="ECO:0000256" key="5">
    <source>
        <dbReference type="ARBA" id="ARBA00022485"/>
    </source>
</evidence>
<protein>
    <recommendedName>
        <fullName evidence="11">L-serine dehydratase</fullName>
        <ecNumber evidence="11">4.3.1.17</ecNumber>
    </recommendedName>
</protein>
<dbReference type="HOGENOM" id="CLU_022305_0_1_6"/>
<evidence type="ECO:0000256" key="1">
    <source>
        <dbReference type="ARBA" id="ARBA00001966"/>
    </source>
</evidence>
<evidence type="ECO:0000259" key="13">
    <source>
        <dbReference type="Pfam" id="PF03315"/>
    </source>
</evidence>
<dbReference type="Pfam" id="PF03315">
    <property type="entry name" value="SDH_beta"/>
    <property type="match status" value="1"/>
</dbReference>
<dbReference type="GO" id="GO:0003941">
    <property type="term" value="F:L-serine ammonia-lyase activity"/>
    <property type="evidence" value="ECO:0007669"/>
    <property type="project" value="UniProtKB-UniRule"/>
</dbReference>
<accession>E8LJ90</accession>
<dbReference type="eggNOG" id="COG1760">
    <property type="taxonomic scope" value="Bacteria"/>
</dbReference>
<dbReference type="AlphaFoldDB" id="E8LJ90"/>
<evidence type="ECO:0000313" key="15">
    <source>
        <dbReference type="Proteomes" id="UP000018458"/>
    </source>
</evidence>
<comment type="similarity">
    <text evidence="3 11">Belongs to the iron-sulfur dependent L-serine dehydratase family.</text>
</comment>
<sequence>MQSNLSIFKIGIGPSSSHTLGPLFAGNMFCKKIHDVLDKTAKIKITLFGSLSLTGIGHLSDKAVIWGLCGISPKDLDAKLQEEIIDRVINERKIKLCGIKDIDFNYKEDLVFSSEFLPLHENALTIKALDEKGDVLAEETYYSVGGGFIKVEADFYKKEQDTDPLIIDKKDFMPISNTEQALNLCKEHGWNLAKLSLEFEKQFHDEKYIKDYCLEIWETMQQVYYNGSHCKSDYLPGALHLKRRGKELYQRLTITADPLGIIDYVSLYAFCIAEENAAGAKVVTAPTNGACAVVPAVMLYLKNHAIGFNDDKVVEFLLSAMLIGSFYKKNASISGAEAGCQAEIGAASSMAAGAMATVLGAEASVACSAAEVSMEHHLGLTCDPVDGLVQIPCIERNAFGALQAISAARISMSRLSQPRVSLDQVISTMYATGKDMNQKYKETSLGGLAIAFNSIC</sequence>
<evidence type="ECO:0000256" key="7">
    <source>
        <dbReference type="ARBA" id="ARBA00023004"/>
    </source>
</evidence>
<dbReference type="EMBL" id="AEVO01000036">
    <property type="protein sequence ID" value="EFY07420.1"/>
    <property type="molecule type" value="Genomic_DNA"/>
</dbReference>
<comment type="caution">
    <text evidence="14">The sequence shown here is derived from an EMBL/GenBank/DDBJ whole genome shotgun (WGS) entry which is preliminary data.</text>
</comment>
<organism evidence="14 15">
    <name type="scientific">Succinatimonas hippei (strain DSM 22608 / JCM 16073 / KCTC 15190 / YIT 12066)</name>
    <dbReference type="NCBI Taxonomy" id="762983"/>
    <lineage>
        <taxon>Bacteria</taxon>
        <taxon>Pseudomonadati</taxon>
        <taxon>Pseudomonadota</taxon>
        <taxon>Gammaproteobacteria</taxon>
        <taxon>Aeromonadales</taxon>
        <taxon>Succinivibrionaceae</taxon>
        <taxon>Succinatimonas</taxon>
    </lineage>
</organism>
<dbReference type="Pfam" id="PF03313">
    <property type="entry name" value="SDH_alpha"/>
    <property type="match status" value="1"/>
</dbReference>
<comment type="catalytic activity">
    <reaction evidence="10 11">
        <text>L-serine = pyruvate + NH4(+)</text>
        <dbReference type="Rhea" id="RHEA:19169"/>
        <dbReference type="ChEBI" id="CHEBI:15361"/>
        <dbReference type="ChEBI" id="CHEBI:28938"/>
        <dbReference type="ChEBI" id="CHEBI:33384"/>
        <dbReference type="EC" id="4.3.1.17"/>
    </reaction>
</comment>
<feature type="domain" description="Serine dehydratase beta chain" evidence="13">
    <location>
        <begin position="4"/>
        <end position="152"/>
    </location>
</feature>
<dbReference type="Gene3D" id="3.30.1330.90">
    <property type="entry name" value="D-3-phosphoglycerate dehydrogenase, domain 3"/>
    <property type="match status" value="1"/>
</dbReference>